<dbReference type="InterPro" id="IPR005901">
    <property type="entry name" value="GLPGLI"/>
</dbReference>
<name>G0L6C2_ZOBGA</name>
<proteinExistence type="predicted"/>
<reference evidence="1 2" key="2">
    <citation type="journal article" date="2012" name="Environ. Microbiol.">
        <title>Characterization of the first alginolytic operons in a marine bacterium: from their emergence in marine Flavobacteriia to their independent transfers to marine Proteobacteria and human gut Bacteroides.</title>
        <authorList>
            <person name="Thomas F."/>
            <person name="Barbeyron T."/>
            <person name="Tonon T."/>
            <person name="Genicot S."/>
            <person name="Czjzek M."/>
            <person name="Michel G."/>
        </authorList>
    </citation>
    <scope>NUCLEOTIDE SEQUENCE [LARGE SCALE GENOMIC DNA]</scope>
    <source>
        <strain evidence="2">DSM 12802 / CCUG 47099 / CIP 106680 / NCIMB 13871 / Dsij</strain>
    </source>
</reference>
<reference evidence="2" key="1">
    <citation type="submission" date="2009-07" db="EMBL/GenBank/DDBJ databases">
        <title>Complete genome sequence of Zobellia galactanivorans Dsij.</title>
        <authorList>
            <consortium name="Genoscope - CEA"/>
        </authorList>
    </citation>
    <scope>NUCLEOTIDE SEQUENCE [LARGE SCALE GENOMIC DNA]</scope>
    <source>
        <strain evidence="2">DSM 12802 / CCUG 47099 / CIP 106680 / NCIMB 13871 / Dsij</strain>
    </source>
</reference>
<dbReference type="OrthoDB" id="1429333at2"/>
<keyword evidence="2" id="KW-1185">Reference proteome</keyword>
<dbReference type="KEGG" id="zga:ZOBELLIA_2690"/>
<sequence>MKTTKSLIFILFFFALQTFYSQEGEIVYKSIFFDMPHVKKDKDFKMKVSREINDMEYLLRYNKETSFFEGLPHVPHDKFMAKIATGVAHSNFKWYQNPKTNEALHNKKILDSLYIVSYDDRMKGWELHNETKKIDGYTCYKATMDYVQYYTEIKFTIEAWYTPEIPVPYGPAGYGGLPGLILQLQRSHVIFVAKEIRLNPKGGIKPIKDLKPGRLISEDEKRTLQIRARKVTED</sequence>
<dbReference type="NCBIfam" id="TIGR01200">
    <property type="entry name" value="GLPGLI"/>
    <property type="match status" value="1"/>
</dbReference>
<dbReference type="HOGENOM" id="CLU_085659_0_1_10"/>
<dbReference type="Pfam" id="PF09697">
    <property type="entry name" value="Porph_ging"/>
    <property type="match status" value="1"/>
</dbReference>
<evidence type="ECO:0000313" key="2">
    <source>
        <dbReference type="Proteomes" id="UP000008898"/>
    </source>
</evidence>
<evidence type="ECO:0000313" key="1">
    <source>
        <dbReference type="EMBL" id="CAZ96840.1"/>
    </source>
</evidence>
<dbReference type="EMBL" id="FP476056">
    <property type="protein sequence ID" value="CAZ96840.1"/>
    <property type="molecule type" value="Genomic_DNA"/>
</dbReference>
<dbReference type="AlphaFoldDB" id="G0L6C2"/>
<dbReference type="Proteomes" id="UP000008898">
    <property type="component" value="Chromosome"/>
</dbReference>
<dbReference type="PATRIC" id="fig|63186.3.peg.2644"/>
<dbReference type="RefSeq" id="WP_013994036.1">
    <property type="nucleotide sequence ID" value="NC_015844.1"/>
</dbReference>
<dbReference type="STRING" id="63186.ZOBELLIA_2690"/>
<accession>G0L6C2</accession>
<protein>
    <submittedName>
        <fullName evidence="1">Conserved hypothetical periplasmic protein</fullName>
    </submittedName>
</protein>
<gene>
    <name evidence="1" type="ordered locus">zobellia_2690</name>
</gene>
<organism evidence="1 2">
    <name type="scientific">Zobellia galactanivorans (strain DSM 12802 / CCUG 47099 / CIP 106680 / NCIMB 13871 / Dsij)</name>
    <dbReference type="NCBI Taxonomy" id="63186"/>
    <lineage>
        <taxon>Bacteria</taxon>
        <taxon>Pseudomonadati</taxon>
        <taxon>Bacteroidota</taxon>
        <taxon>Flavobacteriia</taxon>
        <taxon>Flavobacteriales</taxon>
        <taxon>Flavobacteriaceae</taxon>
        <taxon>Zobellia</taxon>
    </lineage>
</organism>